<dbReference type="EMBL" id="MU971521">
    <property type="protein sequence ID" value="KAK9234069.1"/>
    <property type="molecule type" value="Genomic_DNA"/>
</dbReference>
<dbReference type="Proteomes" id="UP001433508">
    <property type="component" value="Unassembled WGS sequence"/>
</dbReference>
<protein>
    <submittedName>
        <fullName evidence="1">Uncharacterized protein</fullName>
    </submittedName>
</protein>
<organism evidence="1 2">
    <name type="scientific">Lipomyces kononenkoae</name>
    <name type="common">Yeast</name>
    <dbReference type="NCBI Taxonomy" id="34357"/>
    <lineage>
        <taxon>Eukaryota</taxon>
        <taxon>Fungi</taxon>
        <taxon>Dikarya</taxon>
        <taxon>Ascomycota</taxon>
        <taxon>Saccharomycotina</taxon>
        <taxon>Lipomycetes</taxon>
        <taxon>Lipomycetales</taxon>
        <taxon>Lipomycetaceae</taxon>
        <taxon>Lipomyces</taxon>
    </lineage>
</organism>
<gene>
    <name evidence="1" type="ORF">V1525DRAFT_435970</name>
</gene>
<comment type="caution">
    <text evidence="1">The sequence shown here is derived from an EMBL/GenBank/DDBJ whole genome shotgun (WGS) entry which is preliminary data.</text>
</comment>
<keyword evidence="2" id="KW-1185">Reference proteome</keyword>
<sequence length="235" mass="26703">MYKNHREERSDPVKDDFIEESGDDTGAVSLMQKLRTLHPYLKNFQEYVNCFHRLTMYISKEASTEKTCLTGPDDWEAWNRVFQIRAMASHLWQNIDPDQTKVFLTEPDALIPSDFRRQTVHQTRAGTTASSITVGDTSEPQAVDRNGLTFNTAWEDQEDGIEMLRVWIMDTVSQRYLESACEPVKTITKCYSTLKAALGTHYSLAPYKLGIPEQSTGPPEDGDSEVEVEVITPSD</sequence>
<reference evidence="2" key="1">
    <citation type="journal article" date="2024" name="Front. Bioeng. Biotechnol.">
        <title>Genome-scale model development and genomic sequencing of the oleaginous clade Lipomyces.</title>
        <authorList>
            <person name="Czajka J.J."/>
            <person name="Han Y."/>
            <person name="Kim J."/>
            <person name="Mondo S.J."/>
            <person name="Hofstad B.A."/>
            <person name="Robles A."/>
            <person name="Haridas S."/>
            <person name="Riley R."/>
            <person name="LaButti K."/>
            <person name="Pangilinan J."/>
            <person name="Andreopoulos W."/>
            <person name="Lipzen A."/>
            <person name="Yan J."/>
            <person name="Wang M."/>
            <person name="Ng V."/>
            <person name="Grigoriev I.V."/>
            <person name="Spatafora J.W."/>
            <person name="Magnuson J.K."/>
            <person name="Baker S.E."/>
            <person name="Pomraning K.R."/>
        </authorList>
    </citation>
    <scope>NUCLEOTIDE SEQUENCE [LARGE SCALE GENOMIC DNA]</scope>
    <source>
        <strain evidence="2">CBS 7786</strain>
    </source>
</reference>
<proteinExistence type="predicted"/>
<evidence type="ECO:0000313" key="1">
    <source>
        <dbReference type="EMBL" id="KAK9234069.1"/>
    </source>
</evidence>
<accession>A0ACC3SRQ4</accession>
<name>A0ACC3SRQ4_LIPKO</name>
<evidence type="ECO:0000313" key="2">
    <source>
        <dbReference type="Proteomes" id="UP001433508"/>
    </source>
</evidence>